<dbReference type="Proteomes" id="UP000006512">
    <property type="component" value="Unassembled WGS sequence"/>
</dbReference>
<dbReference type="AlphaFoldDB" id="F4QQG9"/>
<protein>
    <submittedName>
        <fullName evidence="2">Uncharacterized protein</fullName>
    </submittedName>
</protein>
<feature type="chain" id="PRO_5003321041" evidence="1">
    <location>
        <begin position="20"/>
        <end position="152"/>
    </location>
</feature>
<feature type="signal peptide" evidence="1">
    <location>
        <begin position="1"/>
        <end position="19"/>
    </location>
</feature>
<gene>
    <name evidence="2" type="ORF">ABI_34780</name>
</gene>
<proteinExistence type="predicted"/>
<dbReference type="HOGENOM" id="CLU_1718585_0_0_5"/>
<dbReference type="OrthoDB" id="9827844at2"/>
<evidence type="ECO:0000313" key="2">
    <source>
        <dbReference type="EMBL" id="EGF90456.1"/>
    </source>
</evidence>
<organism evidence="2 3">
    <name type="scientific">Asticcacaulis biprosthecium C19</name>
    <dbReference type="NCBI Taxonomy" id="715226"/>
    <lineage>
        <taxon>Bacteria</taxon>
        <taxon>Pseudomonadati</taxon>
        <taxon>Pseudomonadota</taxon>
        <taxon>Alphaproteobacteria</taxon>
        <taxon>Caulobacterales</taxon>
        <taxon>Caulobacteraceae</taxon>
        <taxon>Asticcacaulis</taxon>
    </lineage>
</organism>
<accession>F4QQG9</accession>
<keyword evidence="1" id="KW-0732">Signal</keyword>
<evidence type="ECO:0000256" key="1">
    <source>
        <dbReference type="SAM" id="SignalP"/>
    </source>
</evidence>
<reference evidence="3" key="1">
    <citation type="submission" date="2011-03" db="EMBL/GenBank/DDBJ databases">
        <title>Draft genome sequence of Brevundimonas diminuta.</title>
        <authorList>
            <person name="Brown P.J.B."/>
            <person name="Buechlein A."/>
            <person name="Hemmerich C."/>
            <person name="Brun Y.V."/>
        </authorList>
    </citation>
    <scope>NUCLEOTIDE SEQUENCE [LARGE SCALE GENOMIC DNA]</scope>
    <source>
        <strain evidence="3">C19</strain>
    </source>
</reference>
<dbReference type="RefSeq" id="WP_006274260.1">
    <property type="nucleotide sequence ID" value="NZ_GL883079.1"/>
</dbReference>
<name>F4QQG9_9CAUL</name>
<keyword evidence="3" id="KW-1185">Reference proteome</keyword>
<sequence>MRTFLLALGLGLTAAPVMAVPFQAVDASTDRIVFLDQATVTQNGDIAEGDVLFAIRKEGGHNIYLLARVKADCNANSMWTTKQTFLDETGAVLQTIVEDQVPQVASGIGVAIVETLCTGISPNATTAGITHDTLQGALTHGRKFLAHHAGAG</sequence>
<dbReference type="EMBL" id="GL883079">
    <property type="protein sequence ID" value="EGF90456.1"/>
    <property type="molecule type" value="Genomic_DNA"/>
</dbReference>
<evidence type="ECO:0000313" key="3">
    <source>
        <dbReference type="Proteomes" id="UP000006512"/>
    </source>
</evidence>